<name>A0AAW0A8R0_9AGAR</name>
<dbReference type="EMBL" id="JAWWNJ010000079">
    <property type="protein sequence ID" value="KAK7002269.1"/>
    <property type="molecule type" value="Genomic_DNA"/>
</dbReference>
<dbReference type="AlphaFoldDB" id="A0AAW0A8R0"/>
<dbReference type="Proteomes" id="UP001362999">
    <property type="component" value="Unassembled WGS sequence"/>
</dbReference>
<protein>
    <submittedName>
        <fullName evidence="1">Uncharacterized protein</fullName>
    </submittedName>
</protein>
<evidence type="ECO:0000313" key="1">
    <source>
        <dbReference type="EMBL" id="KAK7002269.1"/>
    </source>
</evidence>
<sequence length="204" mass="22768">MTDVSIARRGLNSERNPNQPLLGSDLFGQHYTLTRDGTLVDIVGRFSRFTYKPLVQQSPIAGPTAMEPFRKDYAKYRAQIIVEIEEVQVVYHDNPLGRERNGRPCTRITAKCPTGSDTDTAKLFDMQVARLQELVDADLLEYPGTVVDNWVTKTPEGSHTIDLMLVGTPSEISMRMDLVPGSDLEVSIALCKDERIVASGNREK</sequence>
<proteinExistence type="predicted"/>
<accession>A0AAW0A8R0</accession>
<keyword evidence="2" id="KW-1185">Reference proteome</keyword>
<feature type="non-terminal residue" evidence="1">
    <location>
        <position position="204"/>
    </location>
</feature>
<organism evidence="1 2">
    <name type="scientific">Favolaschia claudopus</name>
    <dbReference type="NCBI Taxonomy" id="2862362"/>
    <lineage>
        <taxon>Eukaryota</taxon>
        <taxon>Fungi</taxon>
        <taxon>Dikarya</taxon>
        <taxon>Basidiomycota</taxon>
        <taxon>Agaricomycotina</taxon>
        <taxon>Agaricomycetes</taxon>
        <taxon>Agaricomycetidae</taxon>
        <taxon>Agaricales</taxon>
        <taxon>Marasmiineae</taxon>
        <taxon>Mycenaceae</taxon>
        <taxon>Favolaschia</taxon>
    </lineage>
</organism>
<evidence type="ECO:0000313" key="2">
    <source>
        <dbReference type="Proteomes" id="UP001362999"/>
    </source>
</evidence>
<reference evidence="1 2" key="1">
    <citation type="journal article" date="2024" name="J Genomics">
        <title>Draft genome sequencing and assembly of Favolaschia claudopus CIRM-BRFM 2984 isolated from oak limbs.</title>
        <authorList>
            <person name="Navarro D."/>
            <person name="Drula E."/>
            <person name="Chaduli D."/>
            <person name="Cazenave R."/>
            <person name="Ahrendt S."/>
            <person name="Wang J."/>
            <person name="Lipzen A."/>
            <person name="Daum C."/>
            <person name="Barry K."/>
            <person name="Grigoriev I.V."/>
            <person name="Favel A."/>
            <person name="Rosso M.N."/>
            <person name="Martin F."/>
        </authorList>
    </citation>
    <scope>NUCLEOTIDE SEQUENCE [LARGE SCALE GENOMIC DNA]</scope>
    <source>
        <strain evidence="1 2">CIRM-BRFM 2984</strain>
    </source>
</reference>
<comment type="caution">
    <text evidence="1">The sequence shown here is derived from an EMBL/GenBank/DDBJ whole genome shotgun (WGS) entry which is preliminary data.</text>
</comment>
<gene>
    <name evidence="1" type="ORF">R3P38DRAFT_3283275</name>
</gene>